<dbReference type="KEGG" id="tva:5467675"/>
<dbReference type="VEuPathDB" id="TrichDB:TVAGG3_0262400"/>
<sequence length="975" mass="111680">MIFTFLLGVSLKLCVYRKDPSKCPSNYTQLDIRDPDAKEMFSRPETVSIKCLFLTSMEDQKDRILSDFYFSVNLTQLIFIGYLKPRKIFFEPIFSSNPALAVSFENLTFETSKDLINCFHSVFINCEFISENPITIEATNIAIDPYTCRTITTLKANYIKFYGRFTGEMFEKTIYVEPQQQLFIMALYYSQKTIEISFQYHGILIEYYTHRIYFIPSTKSSESAIFNFNPTSHFKDGENNIILKSTITSKTINNIRVYIQPMSPTQLILPECLWPRTEENFLYVYHSVPLKINCSTEFIPFELRGLESVTLYTDRSIDLTRFFNLFGYNLTIIDTNTTNRNKEIIFFNSAFTNANIISDSSEIEIYLNGVQGDNFSTYGKSWVSFFAIPWLKGNIFISNFKLQEFTNNIGVIGNLTLEIESLTYVDDNSITFRVPYMVKTYENLLIGPSEIEDFSFSFQTRDGENFYNFSPTFTRNGSKSYLSVTKSQIQLPNYYCISANESLCPEHYHMAKIEDINFSDSQIGMIYVAFPESIEEPIKIAENLANLHFIGGNESVTINLDVNAIDSLAIYNLNVNFVNDQASIDHFIVSGSNIFGLTSLKSSKLILTKNSTYTFDIQQVDYIVLFTERVKNIVATDYNITVDEKIFNMKSNIEIKISNVVYADFIIKGEYYSKLSMSNDNLDSVIYVQSLINKFDVTKEPTRMKWQGTIVFIHSNGIVPLSLELETSKVFVPDETELYLYELITKNDTEFLEEASFAVKKLSMGVSSSSKGKDVEIAAEEFTSDSTKKNIVSVNTSMIKFEPESITSFTLLENDHPTNISIKFVYNYLPFIIAYMSEDSAGIIALVDSTESADFIKIEEQFQIDIFCSPNLTCANWATSLNSKNPNVTKLFEVKCSKGIADPDMFCISLYNVNAKSKLKTWMIVLISISAVIFVVLLAFSTYKIIFYAKRSYERRKLLSTHRLFNQSLDVTDDV</sequence>
<feature type="transmembrane region" description="Helical" evidence="1">
    <location>
        <begin position="922"/>
        <end position="947"/>
    </location>
</feature>
<dbReference type="VEuPathDB" id="TrichDB:TVAG_457570"/>
<keyword evidence="1" id="KW-1133">Transmembrane helix</keyword>
<dbReference type="RefSeq" id="XP_001583107.1">
    <property type="nucleotide sequence ID" value="XM_001583057.1"/>
</dbReference>
<organism evidence="3 4">
    <name type="scientific">Trichomonas vaginalis (strain ATCC PRA-98 / G3)</name>
    <dbReference type="NCBI Taxonomy" id="412133"/>
    <lineage>
        <taxon>Eukaryota</taxon>
        <taxon>Metamonada</taxon>
        <taxon>Parabasalia</taxon>
        <taxon>Trichomonadida</taxon>
        <taxon>Trichomonadidae</taxon>
        <taxon>Trichomonas</taxon>
    </lineage>
</organism>
<protein>
    <submittedName>
        <fullName evidence="3">Uncharacterized protein</fullName>
    </submittedName>
</protein>
<gene>
    <name evidence="3" type="ORF">TVAG_457570</name>
</gene>
<reference evidence="3" key="1">
    <citation type="submission" date="2006-10" db="EMBL/GenBank/DDBJ databases">
        <authorList>
            <person name="Amadeo P."/>
            <person name="Zhao Q."/>
            <person name="Wortman J."/>
            <person name="Fraser-Liggett C."/>
            <person name="Carlton J."/>
        </authorList>
    </citation>
    <scope>NUCLEOTIDE SEQUENCE</scope>
    <source>
        <strain evidence="3">G3</strain>
    </source>
</reference>
<dbReference type="Proteomes" id="UP000001542">
    <property type="component" value="Unassembled WGS sequence"/>
</dbReference>
<feature type="chain" id="PRO_5002643003" evidence="2">
    <location>
        <begin position="18"/>
        <end position="975"/>
    </location>
</feature>
<keyword evidence="4" id="KW-1185">Reference proteome</keyword>
<evidence type="ECO:0000256" key="1">
    <source>
        <dbReference type="SAM" id="Phobius"/>
    </source>
</evidence>
<proteinExistence type="predicted"/>
<reference evidence="3" key="2">
    <citation type="journal article" date="2007" name="Science">
        <title>Draft genome sequence of the sexually transmitted pathogen Trichomonas vaginalis.</title>
        <authorList>
            <person name="Carlton J.M."/>
            <person name="Hirt R.P."/>
            <person name="Silva J.C."/>
            <person name="Delcher A.L."/>
            <person name="Schatz M."/>
            <person name="Zhao Q."/>
            <person name="Wortman J.R."/>
            <person name="Bidwell S.L."/>
            <person name="Alsmark U.C.M."/>
            <person name="Besteiro S."/>
            <person name="Sicheritz-Ponten T."/>
            <person name="Noel C.J."/>
            <person name="Dacks J.B."/>
            <person name="Foster P.G."/>
            <person name="Simillion C."/>
            <person name="Van de Peer Y."/>
            <person name="Miranda-Saavedra D."/>
            <person name="Barton G.J."/>
            <person name="Westrop G.D."/>
            <person name="Mueller S."/>
            <person name="Dessi D."/>
            <person name="Fiori P.L."/>
            <person name="Ren Q."/>
            <person name="Paulsen I."/>
            <person name="Zhang H."/>
            <person name="Bastida-Corcuera F.D."/>
            <person name="Simoes-Barbosa A."/>
            <person name="Brown M.T."/>
            <person name="Hayes R.D."/>
            <person name="Mukherjee M."/>
            <person name="Okumura C.Y."/>
            <person name="Schneider R."/>
            <person name="Smith A.J."/>
            <person name="Vanacova S."/>
            <person name="Villalvazo M."/>
            <person name="Haas B.J."/>
            <person name="Pertea M."/>
            <person name="Feldblyum T.V."/>
            <person name="Utterback T.R."/>
            <person name="Shu C.L."/>
            <person name="Osoegawa K."/>
            <person name="de Jong P.J."/>
            <person name="Hrdy I."/>
            <person name="Horvathova L."/>
            <person name="Zubacova Z."/>
            <person name="Dolezal P."/>
            <person name="Malik S.B."/>
            <person name="Logsdon J.M. Jr."/>
            <person name="Henze K."/>
            <person name="Gupta A."/>
            <person name="Wang C.C."/>
            <person name="Dunne R.L."/>
            <person name="Upcroft J.A."/>
            <person name="Upcroft P."/>
            <person name="White O."/>
            <person name="Salzberg S.L."/>
            <person name="Tang P."/>
            <person name="Chiu C.-H."/>
            <person name="Lee Y.-S."/>
            <person name="Embley T.M."/>
            <person name="Coombs G.H."/>
            <person name="Mottram J.C."/>
            <person name="Tachezy J."/>
            <person name="Fraser-Liggett C.M."/>
            <person name="Johnson P.J."/>
        </authorList>
    </citation>
    <scope>NUCLEOTIDE SEQUENCE [LARGE SCALE GENOMIC DNA]</scope>
    <source>
        <strain evidence="3">G3</strain>
    </source>
</reference>
<accession>A2DC80</accession>
<dbReference type="InParanoid" id="A2DC80"/>
<keyword evidence="2" id="KW-0732">Signal</keyword>
<evidence type="ECO:0000256" key="2">
    <source>
        <dbReference type="SAM" id="SignalP"/>
    </source>
</evidence>
<dbReference type="AlphaFoldDB" id="A2DC80"/>
<keyword evidence="1" id="KW-0812">Transmembrane</keyword>
<keyword evidence="1" id="KW-0472">Membrane</keyword>
<feature type="signal peptide" evidence="2">
    <location>
        <begin position="1"/>
        <end position="17"/>
    </location>
</feature>
<evidence type="ECO:0000313" key="3">
    <source>
        <dbReference type="EMBL" id="EAY22121.1"/>
    </source>
</evidence>
<name>A2DC80_TRIV3</name>
<evidence type="ECO:0000313" key="4">
    <source>
        <dbReference type="Proteomes" id="UP000001542"/>
    </source>
</evidence>
<dbReference type="EMBL" id="DS113186">
    <property type="protein sequence ID" value="EAY22121.1"/>
    <property type="molecule type" value="Genomic_DNA"/>
</dbReference>